<proteinExistence type="predicted"/>
<evidence type="ECO:0000259" key="4">
    <source>
        <dbReference type="PROSITE" id="PS50102"/>
    </source>
</evidence>
<dbReference type="Proteomes" id="UP000237347">
    <property type="component" value="Unassembled WGS sequence"/>
</dbReference>
<keyword evidence="6" id="KW-1185">Reference proteome</keyword>
<dbReference type="AlphaFoldDB" id="A0AAW0IQ10"/>
<gene>
    <name evidence="5" type="primary">UBA2A_5</name>
    <name evidence="5" type="ORF">CFP56_044102</name>
</gene>
<accession>A0AAW0IQ10</accession>
<dbReference type="PANTHER" id="PTHR48024">
    <property type="entry name" value="GEO13361P1-RELATED"/>
    <property type="match status" value="1"/>
</dbReference>
<evidence type="ECO:0000256" key="3">
    <source>
        <dbReference type="SAM" id="MobiDB-lite"/>
    </source>
</evidence>
<dbReference type="Gene3D" id="3.30.70.330">
    <property type="match status" value="1"/>
</dbReference>
<dbReference type="InterPro" id="IPR035979">
    <property type="entry name" value="RBD_domain_sf"/>
</dbReference>
<dbReference type="Pfam" id="PF00076">
    <property type="entry name" value="RRM_1"/>
    <property type="match status" value="1"/>
</dbReference>
<protein>
    <submittedName>
        <fullName evidence="5">Ubp1-associated protein 2a</fullName>
    </submittedName>
</protein>
<keyword evidence="1 2" id="KW-0694">RNA-binding</keyword>
<dbReference type="InterPro" id="IPR050886">
    <property type="entry name" value="RNA-binding_reg"/>
</dbReference>
<comment type="caution">
    <text evidence="5">The sequence shown here is derived from an EMBL/GenBank/DDBJ whole genome shotgun (WGS) entry which is preliminary data.</text>
</comment>
<reference evidence="5 6" key="1">
    <citation type="journal article" date="2018" name="Sci. Data">
        <title>The draft genome sequence of cork oak.</title>
        <authorList>
            <person name="Ramos A.M."/>
            <person name="Usie A."/>
            <person name="Barbosa P."/>
            <person name="Barros P.M."/>
            <person name="Capote T."/>
            <person name="Chaves I."/>
            <person name="Simoes F."/>
            <person name="Abreu I."/>
            <person name="Carrasquinho I."/>
            <person name="Faro C."/>
            <person name="Guimaraes J.B."/>
            <person name="Mendonca D."/>
            <person name="Nobrega F."/>
            <person name="Rodrigues L."/>
            <person name="Saibo N.J.M."/>
            <person name="Varela M.C."/>
            <person name="Egas C."/>
            <person name="Matos J."/>
            <person name="Miguel C.M."/>
            <person name="Oliveira M.M."/>
            <person name="Ricardo C.P."/>
            <person name="Goncalves S."/>
        </authorList>
    </citation>
    <scope>NUCLEOTIDE SEQUENCE [LARGE SCALE GENOMIC DNA]</scope>
    <source>
        <strain evidence="6">cv. HL8</strain>
    </source>
</reference>
<evidence type="ECO:0000313" key="6">
    <source>
        <dbReference type="Proteomes" id="UP000237347"/>
    </source>
</evidence>
<name>A0AAW0IQ10_QUESU</name>
<dbReference type="InterPro" id="IPR012677">
    <property type="entry name" value="Nucleotide-bd_a/b_plait_sf"/>
</dbReference>
<feature type="domain" description="RRM" evidence="4">
    <location>
        <begin position="196"/>
        <end position="278"/>
    </location>
</feature>
<evidence type="ECO:0000256" key="1">
    <source>
        <dbReference type="ARBA" id="ARBA00022884"/>
    </source>
</evidence>
<evidence type="ECO:0000313" key="5">
    <source>
        <dbReference type="EMBL" id="KAK7816419.1"/>
    </source>
</evidence>
<feature type="region of interest" description="Disordered" evidence="3">
    <location>
        <begin position="252"/>
        <end position="278"/>
    </location>
</feature>
<dbReference type="GO" id="GO:0005634">
    <property type="term" value="C:nucleus"/>
    <property type="evidence" value="ECO:0007669"/>
    <property type="project" value="TreeGrafter"/>
</dbReference>
<dbReference type="PROSITE" id="PS50102">
    <property type="entry name" value="RRM"/>
    <property type="match status" value="1"/>
</dbReference>
<dbReference type="InterPro" id="IPR000504">
    <property type="entry name" value="RRM_dom"/>
</dbReference>
<dbReference type="EMBL" id="PKMF04000939">
    <property type="protein sequence ID" value="KAK7816419.1"/>
    <property type="molecule type" value="Genomic_DNA"/>
</dbReference>
<dbReference type="GO" id="GO:0003723">
    <property type="term" value="F:RNA binding"/>
    <property type="evidence" value="ECO:0007669"/>
    <property type="project" value="UniProtKB-UniRule"/>
</dbReference>
<evidence type="ECO:0000256" key="2">
    <source>
        <dbReference type="PROSITE-ProRule" id="PRU00176"/>
    </source>
</evidence>
<dbReference type="SUPFAM" id="SSF54928">
    <property type="entry name" value="RNA-binding domain, RBD"/>
    <property type="match status" value="1"/>
</dbReference>
<sequence>MELKRKKKNKDTNTNRAKWIYNLLEQKEDLQVYVEDNGDAKIAKNLAIMGLWCIQWHPMDRPSMKVVVQMLEGEGDKLTMSPNPFASTNPTRINVSMPARRLNQDLEVILESEYSLHVDIQVVALKVDRHVHCLHRTRSASPLQSFVTRTRHLGHESSLVKAVHEGPSRGSDQEGSEHPDLIEIVCELADANPTHRKIFIHGLGWDTIAKTLTSIFCKYGEIEDCKAVTDRVSSKSKGYTFIHFKHRSGARKALKQPQKQIGNRTTPWPRPMATPINC</sequence>
<dbReference type="PANTHER" id="PTHR48024:SF9">
    <property type="entry name" value="UBP1-ASSOCIATED PROTEINS 1A-RELATED"/>
    <property type="match status" value="1"/>
</dbReference>
<organism evidence="5 6">
    <name type="scientific">Quercus suber</name>
    <name type="common">Cork oak</name>
    <dbReference type="NCBI Taxonomy" id="58331"/>
    <lineage>
        <taxon>Eukaryota</taxon>
        <taxon>Viridiplantae</taxon>
        <taxon>Streptophyta</taxon>
        <taxon>Embryophyta</taxon>
        <taxon>Tracheophyta</taxon>
        <taxon>Spermatophyta</taxon>
        <taxon>Magnoliopsida</taxon>
        <taxon>eudicotyledons</taxon>
        <taxon>Gunneridae</taxon>
        <taxon>Pentapetalae</taxon>
        <taxon>rosids</taxon>
        <taxon>fabids</taxon>
        <taxon>Fagales</taxon>
        <taxon>Fagaceae</taxon>
        <taxon>Quercus</taxon>
    </lineage>
</organism>
<feature type="compositionally biased region" description="Polar residues" evidence="3">
    <location>
        <begin position="257"/>
        <end position="266"/>
    </location>
</feature>
<dbReference type="SMART" id="SM00360">
    <property type="entry name" value="RRM"/>
    <property type="match status" value="1"/>
</dbReference>